<organism evidence="2 3">
    <name type="scientific">Paxillus involutus ATCC 200175</name>
    <dbReference type="NCBI Taxonomy" id="664439"/>
    <lineage>
        <taxon>Eukaryota</taxon>
        <taxon>Fungi</taxon>
        <taxon>Dikarya</taxon>
        <taxon>Basidiomycota</taxon>
        <taxon>Agaricomycotina</taxon>
        <taxon>Agaricomycetes</taxon>
        <taxon>Agaricomycetidae</taxon>
        <taxon>Boletales</taxon>
        <taxon>Paxilineae</taxon>
        <taxon>Paxillaceae</taxon>
        <taxon>Paxillus</taxon>
    </lineage>
</organism>
<feature type="non-terminal residue" evidence="2">
    <location>
        <position position="1"/>
    </location>
</feature>
<gene>
    <name evidence="2" type="ORF">PAXINDRAFT_41985</name>
</gene>
<dbReference type="Pfam" id="PF07727">
    <property type="entry name" value="RVT_2"/>
    <property type="match status" value="1"/>
</dbReference>
<feature type="domain" description="Reverse transcriptase Ty1/copia-type" evidence="1">
    <location>
        <begin position="1"/>
        <end position="49"/>
    </location>
</feature>
<reference evidence="3" key="2">
    <citation type="submission" date="2015-01" db="EMBL/GenBank/DDBJ databases">
        <title>Evolutionary Origins and Diversification of the Mycorrhizal Mutualists.</title>
        <authorList>
            <consortium name="DOE Joint Genome Institute"/>
            <consortium name="Mycorrhizal Genomics Consortium"/>
            <person name="Kohler A."/>
            <person name="Kuo A."/>
            <person name="Nagy L.G."/>
            <person name="Floudas D."/>
            <person name="Copeland A."/>
            <person name="Barry K.W."/>
            <person name="Cichocki N."/>
            <person name="Veneault-Fourrey C."/>
            <person name="LaButti K."/>
            <person name="Lindquist E.A."/>
            <person name="Lipzen A."/>
            <person name="Lundell T."/>
            <person name="Morin E."/>
            <person name="Murat C."/>
            <person name="Riley R."/>
            <person name="Ohm R."/>
            <person name="Sun H."/>
            <person name="Tunlid A."/>
            <person name="Henrissat B."/>
            <person name="Grigoriev I.V."/>
            <person name="Hibbett D.S."/>
            <person name="Martin F."/>
        </authorList>
    </citation>
    <scope>NUCLEOTIDE SEQUENCE [LARGE SCALE GENOMIC DNA]</scope>
    <source>
        <strain evidence="3">ATCC 200175</strain>
    </source>
</reference>
<dbReference type="OrthoDB" id="2685291at2759"/>
<dbReference type="HOGENOM" id="CLU_001650_17_6_1"/>
<sequence length="50" mass="5688">IDCKWVSKIKKNSAGEINKYKAHLVARGFTQVHGIDYYNMYAPVARTTSL</sequence>
<keyword evidence="3" id="KW-1185">Reference proteome</keyword>
<dbReference type="EMBL" id="KN820715">
    <property type="protein sequence ID" value="KIJ05789.1"/>
    <property type="molecule type" value="Genomic_DNA"/>
</dbReference>
<name>A0A0C9SM96_PAXIN</name>
<feature type="non-terminal residue" evidence="2">
    <location>
        <position position="50"/>
    </location>
</feature>
<proteinExistence type="predicted"/>
<accession>A0A0C9SM96</accession>
<dbReference type="Proteomes" id="UP000053647">
    <property type="component" value="Unassembled WGS sequence"/>
</dbReference>
<evidence type="ECO:0000313" key="3">
    <source>
        <dbReference type="Proteomes" id="UP000053647"/>
    </source>
</evidence>
<reference evidence="2 3" key="1">
    <citation type="submission" date="2014-06" db="EMBL/GenBank/DDBJ databases">
        <authorList>
            <consortium name="DOE Joint Genome Institute"/>
            <person name="Kuo A."/>
            <person name="Kohler A."/>
            <person name="Nagy L.G."/>
            <person name="Floudas D."/>
            <person name="Copeland A."/>
            <person name="Barry K.W."/>
            <person name="Cichocki N."/>
            <person name="Veneault-Fourrey C."/>
            <person name="LaButti K."/>
            <person name="Lindquist E.A."/>
            <person name="Lipzen A."/>
            <person name="Lundell T."/>
            <person name="Morin E."/>
            <person name="Murat C."/>
            <person name="Sun H."/>
            <person name="Tunlid A."/>
            <person name="Henrissat B."/>
            <person name="Grigoriev I.V."/>
            <person name="Hibbett D.S."/>
            <person name="Martin F."/>
            <person name="Nordberg H.P."/>
            <person name="Cantor M.N."/>
            <person name="Hua S.X."/>
        </authorList>
    </citation>
    <scope>NUCLEOTIDE SEQUENCE [LARGE SCALE GENOMIC DNA]</scope>
    <source>
        <strain evidence="2 3">ATCC 200175</strain>
    </source>
</reference>
<dbReference type="InterPro" id="IPR013103">
    <property type="entry name" value="RVT_2"/>
</dbReference>
<protein>
    <recommendedName>
        <fullName evidence="1">Reverse transcriptase Ty1/copia-type domain-containing protein</fullName>
    </recommendedName>
</protein>
<dbReference type="AlphaFoldDB" id="A0A0C9SM96"/>
<evidence type="ECO:0000313" key="2">
    <source>
        <dbReference type="EMBL" id="KIJ05789.1"/>
    </source>
</evidence>
<evidence type="ECO:0000259" key="1">
    <source>
        <dbReference type="Pfam" id="PF07727"/>
    </source>
</evidence>